<keyword evidence="5" id="KW-1185">Reference proteome</keyword>
<dbReference type="PANTHER" id="PTHR34136:SF1">
    <property type="entry name" value="UDP-N-ACETYL-D-MANNOSAMINURONIC ACID TRANSFERASE"/>
    <property type="match status" value="1"/>
</dbReference>
<gene>
    <name evidence="4" type="ORF">ACFQPC_10265</name>
</gene>
<keyword evidence="1" id="KW-0328">Glycosyltransferase</keyword>
<dbReference type="PANTHER" id="PTHR34136">
    <property type="match status" value="1"/>
</dbReference>
<sequence length="392" mass="42862">MQNNYATVPALAGAAISAYPLQTDFQRRVVCILGLPFDVISTEQAVDKLSDAARHYQRCFLSTPNLNFAVASLAGGDFRDSVIRSDLSVADGMPLVWIARLLGLPVTERVAGSTLFERLRTRGKLRVYFFGGPDGVAEAAAEKLNAGASGLVCTGHESPGFGSVEQMSTNAIINRINASQADFVVVALGAKKGQAWIEHNLAALDAPVISHLGAVVNFVAGTVVRAPRWIQRIGGEWLWRIWEEPSLWRRYLHDGMTLLRLMSRQVIPCALFLRRRKCDAAALAAAHISVSKQPGLCTITASGAWEESNLQPMRKAFSDATATPGDIRIDFSAVTHIDSACIALLMLLYGHQTKVQRNFFLYGVHADVLRTLHLFCADYLLRIEQPVFLTTA</sequence>
<keyword evidence="2" id="KW-0808">Transferase</keyword>
<dbReference type="InterPro" id="IPR004629">
    <property type="entry name" value="WecG_TagA_CpsF"/>
</dbReference>
<evidence type="ECO:0000259" key="3">
    <source>
        <dbReference type="PROSITE" id="PS50801"/>
    </source>
</evidence>
<dbReference type="CDD" id="cd07043">
    <property type="entry name" value="STAS_anti-anti-sigma_factors"/>
    <property type="match status" value="1"/>
</dbReference>
<feature type="domain" description="STAS" evidence="3">
    <location>
        <begin position="286"/>
        <end position="372"/>
    </location>
</feature>
<dbReference type="Pfam" id="PF13466">
    <property type="entry name" value="STAS_2"/>
    <property type="match status" value="1"/>
</dbReference>
<evidence type="ECO:0000256" key="1">
    <source>
        <dbReference type="ARBA" id="ARBA00022676"/>
    </source>
</evidence>
<dbReference type="EMBL" id="JBHTBU010000001">
    <property type="protein sequence ID" value="MFC7288421.1"/>
    <property type="molecule type" value="Genomic_DNA"/>
</dbReference>
<dbReference type="Gene3D" id="3.30.750.24">
    <property type="entry name" value="STAS domain"/>
    <property type="match status" value="1"/>
</dbReference>
<dbReference type="Proteomes" id="UP001596542">
    <property type="component" value="Unassembled WGS sequence"/>
</dbReference>
<proteinExistence type="predicted"/>
<protein>
    <submittedName>
        <fullName evidence="4">WecB/TagA/CpsF family glycosyltransferase</fullName>
    </submittedName>
</protein>
<dbReference type="SUPFAM" id="SSF52091">
    <property type="entry name" value="SpoIIaa-like"/>
    <property type="match status" value="1"/>
</dbReference>
<dbReference type="InterPro" id="IPR058548">
    <property type="entry name" value="MlaB-like_STAS"/>
</dbReference>
<dbReference type="InterPro" id="IPR002645">
    <property type="entry name" value="STAS_dom"/>
</dbReference>
<evidence type="ECO:0000256" key="2">
    <source>
        <dbReference type="ARBA" id="ARBA00022679"/>
    </source>
</evidence>
<name>A0ABW2IBU7_9BURK</name>
<dbReference type="CDD" id="cd06533">
    <property type="entry name" value="Glyco_transf_WecG_TagA"/>
    <property type="match status" value="1"/>
</dbReference>
<dbReference type="RefSeq" id="WP_382271755.1">
    <property type="nucleotide sequence ID" value="NZ_JBHTBU010000001.1"/>
</dbReference>
<reference evidence="5" key="1">
    <citation type="journal article" date="2019" name="Int. J. Syst. Evol. Microbiol.">
        <title>The Global Catalogue of Microorganisms (GCM) 10K type strain sequencing project: providing services to taxonomists for standard genome sequencing and annotation.</title>
        <authorList>
            <consortium name="The Broad Institute Genomics Platform"/>
            <consortium name="The Broad Institute Genome Sequencing Center for Infectious Disease"/>
            <person name="Wu L."/>
            <person name="Ma J."/>
        </authorList>
    </citation>
    <scope>NUCLEOTIDE SEQUENCE [LARGE SCALE GENOMIC DNA]</scope>
    <source>
        <strain evidence="5">KACC 12508</strain>
    </source>
</reference>
<evidence type="ECO:0000313" key="4">
    <source>
        <dbReference type="EMBL" id="MFC7288421.1"/>
    </source>
</evidence>
<dbReference type="InterPro" id="IPR036513">
    <property type="entry name" value="STAS_dom_sf"/>
</dbReference>
<evidence type="ECO:0000313" key="5">
    <source>
        <dbReference type="Proteomes" id="UP001596542"/>
    </source>
</evidence>
<dbReference type="Pfam" id="PF03808">
    <property type="entry name" value="Glyco_tran_WecG"/>
    <property type="match status" value="1"/>
</dbReference>
<dbReference type="PROSITE" id="PS50801">
    <property type="entry name" value="STAS"/>
    <property type="match status" value="1"/>
</dbReference>
<comment type="caution">
    <text evidence="4">The sequence shown here is derived from an EMBL/GenBank/DDBJ whole genome shotgun (WGS) entry which is preliminary data.</text>
</comment>
<organism evidence="4 5">
    <name type="scientific">Herminiimonas glaciei</name>
    <dbReference type="NCBI Taxonomy" id="523788"/>
    <lineage>
        <taxon>Bacteria</taxon>
        <taxon>Pseudomonadati</taxon>
        <taxon>Pseudomonadota</taxon>
        <taxon>Betaproteobacteria</taxon>
        <taxon>Burkholderiales</taxon>
        <taxon>Oxalobacteraceae</taxon>
        <taxon>Herminiimonas</taxon>
    </lineage>
</organism>
<accession>A0ABW2IBU7</accession>
<dbReference type="NCBIfam" id="TIGR00696">
    <property type="entry name" value="wecG_tagA_cpsF"/>
    <property type="match status" value="1"/>
</dbReference>